<sequence>MPDDLAQLLAYTAGIKGQVPVPEPVPDPTVTVVVPRMVTEQLRGNPDTAVRTAARSEPTIHRGQGYTMRVTAPLNMHLAIVRTPA</sequence>
<gene>
    <name evidence="1" type="ORF">DVK44_36195</name>
</gene>
<dbReference type="RefSeq" id="WP_114664776.1">
    <property type="nucleotide sequence ID" value="NZ_CP031194.1"/>
</dbReference>
<proteinExistence type="predicted"/>
<organism evidence="1 2">
    <name type="scientific">Streptomyces paludis</name>
    <dbReference type="NCBI Taxonomy" id="2282738"/>
    <lineage>
        <taxon>Bacteria</taxon>
        <taxon>Bacillati</taxon>
        <taxon>Actinomycetota</taxon>
        <taxon>Actinomycetes</taxon>
        <taxon>Kitasatosporales</taxon>
        <taxon>Streptomycetaceae</taxon>
        <taxon>Streptomyces</taxon>
    </lineage>
</organism>
<accession>A0A345HZW2</accession>
<reference evidence="2" key="1">
    <citation type="submission" date="2018-07" db="EMBL/GenBank/DDBJ databases">
        <authorList>
            <person name="Zhao J."/>
        </authorList>
    </citation>
    <scope>NUCLEOTIDE SEQUENCE [LARGE SCALE GENOMIC DNA]</scope>
    <source>
        <strain evidence="2">GSSD-12</strain>
    </source>
</reference>
<dbReference type="Proteomes" id="UP000253868">
    <property type="component" value="Chromosome"/>
</dbReference>
<dbReference type="KEGG" id="spad:DVK44_36195"/>
<keyword evidence="2" id="KW-1185">Reference proteome</keyword>
<evidence type="ECO:0000313" key="1">
    <source>
        <dbReference type="EMBL" id="AXG82236.1"/>
    </source>
</evidence>
<dbReference type="OrthoDB" id="3405463at2"/>
<name>A0A345HZW2_9ACTN</name>
<evidence type="ECO:0000313" key="2">
    <source>
        <dbReference type="Proteomes" id="UP000253868"/>
    </source>
</evidence>
<protein>
    <submittedName>
        <fullName evidence="1">Uncharacterized protein</fullName>
    </submittedName>
</protein>
<dbReference type="AlphaFoldDB" id="A0A345HZW2"/>
<dbReference type="EMBL" id="CP031194">
    <property type="protein sequence ID" value="AXG82236.1"/>
    <property type="molecule type" value="Genomic_DNA"/>
</dbReference>